<dbReference type="PROSITE" id="PS51184">
    <property type="entry name" value="JMJC"/>
    <property type="match status" value="1"/>
</dbReference>
<dbReference type="InterPro" id="IPR041667">
    <property type="entry name" value="Cupin_8"/>
</dbReference>
<name>A0A7J6LRU0_PEROL</name>
<dbReference type="SUPFAM" id="SSF51197">
    <property type="entry name" value="Clavaminate synthase-like"/>
    <property type="match status" value="1"/>
</dbReference>
<dbReference type="EMBL" id="JABANN010000334">
    <property type="protein sequence ID" value="KAF4662012.1"/>
    <property type="molecule type" value="Genomic_DNA"/>
</dbReference>
<dbReference type="PANTHER" id="PTHR12461">
    <property type="entry name" value="HYPOXIA-INDUCIBLE FACTOR 1 ALPHA INHIBITOR-RELATED"/>
    <property type="match status" value="1"/>
</dbReference>
<sequence length="455" mass="50336">MTTRTPITTRDAHLITGIMAANANTEVGEINGPVNVERLRDLRARRLPFVIRGLGASWAVVRTWTSDRRLKYLAQREEKECPERKYTVYAPDPDGDVNQSDAMPAAKMSIAKFLEVGPRRGQYLLGVPDRHGRGLSPFESCPRTDVSEGPASRGKTAKVYRPVFASDLDKAGDTSILEELFGDDCVDSKRHLFFNAAYCYTNCHYDTDWNAYLCARGSRRWTVAHPDQHVILSHNGSARSQYQPTLRRASGMNSRTTRTRSCHRYSDLVKFITVDLSPGDVFIVPPRWWHVVEGSLPRDGTPRLSAGINWFFTYDYEETYRTSPGDVINLLGSSSATRADCLASAVEMMKAPPVVGFAAGILEMAQTLAGRMSTRAAETETGILRQLLTLAVGYSVAGSDQVDPAAVEDALRKLAAAAIELSEVLPIADSRKRKRLADDGRGQAAWLPFGCTTQW</sequence>
<organism evidence="3 5">
    <name type="scientific">Perkinsus olseni</name>
    <name type="common">Perkinsus atlanticus</name>
    <dbReference type="NCBI Taxonomy" id="32597"/>
    <lineage>
        <taxon>Eukaryota</taxon>
        <taxon>Sar</taxon>
        <taxon>Alveolata</taxon>
        <taxon>Perkinsozoa</taxon>
        <taxon>Perkinsea</taxon>
        <taxon>Perkinsida</taxon>
        <taxon>Perkinsidae</taxon>
        <taxon>Perkinsus</taxon>
    </lineage>
</organism>
<dbReference type="AlphaFoldDB" id="A0A7J6LRU0"/>
<evidence type="ECO:0000313" key="2">
    <source>
        <dbReference type="EMBL" id="KAF4657878.1"/>
    </source>
</evidence>
<evidence type="ECO:0000313" key="4">
    <source>
        <dbReference type="Proteomes" id="UP000570595"/>
    </source>
</evidence>
<proteinExistence type="predicted"/>
<evidence type="ECO:0000313" key="3">
    <source>
        <dbReference type="EMBL" id="KAF4662012.1"/>
    </source>
</evidence>
<evidence type="ECO:0000259" key="1">
    <source>
        <dbReference type="PROSITE" id="PS51184"/>
    </source>
</evidence>
<dbReference type="EMBL" id="JABAHT010000333">
    <property type="protein sequence ID" value="KAF4657878.1"/>
    <property type="molecule type" value="Genomic_DNA"/>
</dbReference>
<dbReference type="Proteomes" id="UP000570595">
    <property type="component" value="Unassembled WGS sequence"/>
</dbReference>
<gene>
    <name evidence="3" type="ORF">FOL46_005504</name>
    <name evidence="2" type="ORF">FOZ61_006006</name>
</gene>
<reference evidence="4 5" key="1">
    <citation type="submission" date="2020-04" db="EMBL/GenBank/DDBJ databases">
        <title>Perkinsus olseni comparative genomics.</title>
        <authorList>
            <person name="Bogema D.R."/>
        </authorList>
    </citation>
    <scope>NUCLEOTIDE SEQUENCE [LARGE SCALE GENOMIC DNA]</scope>
    <source>
        <strain evidence="2">ATCC PRA-179</strain>
        <strain evidence="3">ATCC PRA-31</strain>
    </source>
</reference>
<dbReference type="Gene3D" id="2.60.120.650">
    <property type="entry name" value="Cupin"/>
    <property type="match status" value="1"/>
</dbReference>
<dbReference type="InterPro" id="IPR003347">
    <property type="entry name" value="JmjC_dom"/>
</dbReference>
<accession>A0A7J6LRU0</accession>
<feature type="domain" description="JmjC" evidence="1">
    <location>
        <begin position="155"/>
        <end position="329"/>
    </location>
</feature>
<dbReference type="Pfam" id="PF13621">
    <property type="entry name" value="Cupin_8"/>
    <property type="match status" value="1"/>
</dbReference>
<dbReference type="OrthoDB" id="438164at2759"/>
<evidence type="ECO:0000313" key="5">
    <source>
        <dbReference type="Proteomes" id="UP000572268"/>
    </source>
</evidence>
<protein>
    <recommendedName>
        <fullName evidence="1">JmjC domain-containing protein</fullName>
    </recommendedName>
</protein>
<comment type="caution">
    <text evidence="3">The sequence shown here is derived from an EMBL/GenBank/DDBJ whole genome shotgun (WGS) entry which is preliminary data.</text>
</comment>
<dbReference type="Proteomes" id="UP000572268">
    <property type="component" value="Unassembled WGS sequence"/>
</dbReference>
<dbReference type="PANTHER" id="PTHR12461:SF105">
    <property type="entry name" value="HYPOXIA-INDUCIBLE FACTOR 1-ALPHA INHIBITOR"/>
    <property type="match status" value="1"/>
</dbReference>